<name>A0A0F3QAR9_RICBE</name>
<comment type="caution">
    <text evidence="1">The sequence shown here is derived from an EMBL/GenBank/DDBJ whole genome shotgun (WGS) entry which is preliminary data.</text>
</comment>
<dbReference type="RefSeq" id="WP_011477291.1">
    <property type="nucleotide sequence ID" value="NZ_LAOI01000001.1"/>
</dbReference>
<keyword evidence="2" id="KW-1185">Reference proteome</keyword>
<dbReference type="EMBL" id="LAOI01000001">
    <property type="protein sequence ID" value="KJV89665.1"/>
    <property type="molecule type" value="Genomic_DNA"/>
</dbReference>
<evidence type="ECO:0000313" key="2">
    <source>
        <dbReference type="Proteomes" id="UP000033661"/>
    </source>
</evidence>
<dbReference type="Proteomes" id="UP000033661">
    <property type="component" value="Unassembled WGS sequence"/>
</dbReference>
<protein>
    <submittedName>
        <fullName evidence="1">Uncharacterized protein</fullName>
    </submittedName>
</protein>
<sequence length="111" mass="12652">MTKSSVIKLATPFERLKFHNPIPDIALRLAVIMQAIIDSTNTSPKKEAKKAEEAAKKWIFVDNEDFITICFEAGIEPSLVRKITKGLIRLQQNKSVIHEEDLFCNKSLKLR</sequence>
<dbReference type="PATRIC" id="fig|1359193.3.peg.629"/>
<reference evidence="1 2" key="1">
    <citation type="submission" date="2015-02" db="EMBL/GenBank/DDBJ databases">
        <title>Genome Sequencing of Rickettsiales.</title>
        <authorList>
            <person name="Daugherty S.C."/>
            <person name="Su Q."/>
            <person name="Abolude K."/>
            <person name="Beier-Sexton M."/>
            <person name="Carlyon J.A."/>
            <person name="Carter R."/>
            <person name="Day N.P."/>
            <person name="Dumler S.J."/>
            <person name="Dyachenko V."/>
            <person name="Godinez A."/>
            <person name="Kurtti T.J."/>
            <person name="Lichay M."/>
            <person name="Mullins K.E."/>
            <person name="Ott S."/>
            <person name="Pappas-Brown V."/>
            <person name="Paris D.H."/>
            <person name="Patel P."/>
            <person name="Richards A.L."/>
            <person name="Sadzewicz L."/>
            <person name="Sears K."/>
            <person name="Seidman D."/>
            <person name="Sengamalay N."/>
            <person name="Stenos J."/>
            <person name="Tallon L.J."/>
            <person name="Vincent G."/>
            <person name="Fraser C.M."/>
            <person name="Munderloh U."/>
            <person name="Dunning-Hotopp J.C."/>
        </authorList>
    </citation>
    <scope>NUCLEOTIDE SEQUENCE [LARGE SCALE GENOMIC DNA]</scope>
    <source>
        <strain evidence="1 2">RML An4</strain>
    </source>
</reference>
<organism evidence="1 2">
    <name type="scientific">Rickettsia bellii str. RML An4</name>
    <dbReference type="NCBI Taxonomy" id="1359193"/>
    <lineage>
        <taxon>Bacteria</taxon>
        <taxon>Pseudomonadati</taxon>
        <taxon>Pseudomonadota</taxon>
        <taxon>Alphaproteobacteria</taxon>
        <taxon>Rickettsiales</taxon>
        <taxon>Rickettsiaceae</taxon>
        <taxon>Rickettsieae</taxon>
        <taxon>Rickettsia</taxon>
        <taxon>belli group</taxon>
    </lineage>
</organism>
<dbReference type="AlphaFoldDB" id="A0A0F3QAR9"/>
<accession>A0A0F3QAR9</accession>
<gene>
    <name evidence="1" type="ORF">RBEAN4_0644</name>
</gene>
<proteinExistence type="predicted"/>
<evidence type="ECO:0000313" key="1">
    <source>
        <dbReference type="EMBL" id="KJV89665.1"/>
    </source>
</evidence>